<evidence type="ECO:0000313" key="3">
    <source>
        <dbReference type="Proteomes" id="UP000289323"/>
    </source>
</evidence>
<dbReference type="Gene3D" id="3.20.20.80">
    <property type="entry name" value="Glycosidases"/>
    <property type="match status" value="1"/>
</dbReference>
<name>A0A446BMS4_9PEZI</name>
<keyword evidence="1" id="KW-0732">Signal</keyword>
<sequence length="476" mass="52102">MYTQPVILGATLLAAHIVASNPLLPRQTSSNTATVQLGTLRGAPKHLASGFIYGLPDSPMGQKPDQIPDHFYSDIGFNYGRAGGAQIGAPGRGWIYGLSEYNVRLKSTLENYQTARKHGGNFILLPHDLWGTDHANSSTHWPGDNNDWRDYDAFLDRLFSDLKANDMLGGLVYDIWNEPDISIFWQRSQQQWLDLYVRTHKRIRQDPALARMLISGPTLAYRPTATNTWWTAWLSAIRGNDTIPDQYAYHLEGGTTDADNDLQYTNASLAALLSQHGLPPPRQVNINEYANSAEQVPAGAAWWIARLERYDAVGLRGNWMGGCMLHDLFANLLTRGGGDAQTCAATDYAPAPEYWVYRYYAHNMTGQRAATAGSGDRVFDVYATVEGGDRGGVVRVLAGARVATGTWYVTVGGLQPAAGTVAVRTLAFRGGSSVYAVAGAPQDLGVVRHQYSGGEVTLAVQQTDNSTAWAFELTRE</sequence>
<accession>A0A446BMS4</accession>
<evidence type="ECO:0000313" key="2">
    <source>
        <dbReference type="EMBL" id="SPQ23797.1"/>
    </source>
</evidence>
<proteinExistence type="predicted"/>
<dbReference type="AlphaFoldDB" id="A0A446BMS4"/>
<reference evidence="2 3" key="1">
    <citation type="submission" date="2018-04" db="EMBL/GenBank/DDBJ databases">
        <authorList>
            <person name="Huttner S."/>
            <person name="Dainat J."/>
        </authorList>
    </citation>
    <scope>NUCLEOTIDE SEQUENCE [LARGE SCALE GENOMIC DNA]</scope>
</reference>
<evidence type="ECO:0000256" key="1">
    <source>
        <dbReference type="SAM" id="SignalP"/>
    </source>
</evidence>
<dbReference type="InterPro" id="IPR017853">
    <property type="entry name" value="GH"/>
</dbReference>
<protein>
    <submittedName>
        <fullName evidence="2">F9882e29-5f1f-4b5d-a5ea-9fdee9606b6b</fullName>
    </submittedName>
</protein>
<gene>
    <name evidence="2" type="ORF">TT172_LOCUS6216</name>
</gene>
<organism evidence="2 3">
    <name type="scientific">Thermothielavioides terrestris</name>
    <dbReference type="NCBI Taxonomy" id="2587410"/>
    <lineage>
        <taxon>Eukaryota</taxon>
        <taxon>Fungi</taxon>
        <taxon>Dikarya</taxon>
        <taxon>Ascomycota</taxon>
        <taxon>Pezizomycotina</taxon>
        <taxon>Sordariomycetes</taxon>
        <taxon>Sordariomycetidae</taxon>
        <taxon>Sordariales</taxon>
        <taxon>Chaetomiaceae</taxon>
        <taxon>Thermothielavioides</taxon>
    </lineage>
</organism>
<feature type="signal peptide" evidence="1">
    <location>
        <begin position="1"/>
        <end position="20"/>
    </location>
</feature>
<dbReference type="SUPFAM" id="SSF51445">
    <property type="entry name" value="(Trans)glycosidases"/>
    <property type="match status" value="1"/>
</dbReference>
<dbReference type="EMBL" id="OUUZ01000011">
    <property type="protein sequence ID" value="SPQ23797.1"/>
    <property type="molecule type" value="Genomic_DNA"/>
</dbReference>
<feature type="chain" id="PRO_5019435453" evidence="1">
    <location>
        <begin position="21"/>
        <end position="476"/>
    </location>
</feature>
<dbReference type="Proteomes" id="UP000289323">
    <property type="component" value="Unassembled WGS sequence"/>
</dbReference>